<keyword evidence="2" id="KW-0812">Transmembrane</keyword>
<dbReference type="EMBL" id="BAAARW010000020">
    <property type="protein sequence ID" value="GAA2432462.1"/>
    <property type="molecule type" value="Genomic_DNA"/>
</dbReference>
<evidence type="ECO:0000256" key="1">
    <source>
        <dbReference type="SAM" id="MobiDB-lite"/>
    </source>
</evidence>
<gene>
    <name evidence="3" type="ORF">GCM10010191_53110</name>
</gene>
<organism evidence="3 4">
    <name type="scientific">Actinomadura vinacea</name>
    <dbReference type="NCBI Taxonomy" id="115336"/>
    <lineage>
        <taxon>Bacteria</taxon>
        <taxon>Bacillati</taxon>
        <taxon>Actinomycetota</taxon>
        <taxon>Actinomycetes</taxon>
        <taxon>Streptosporangiales</taxon>
        <taxon>Thermomonosporaceae</taxon>
        <taxon>Actinomadura</taxon>
    </lineage>
</organism>
<evidence type="ECO:0000313" key="3">
    <source>
        <dbReference type="EMBL" id="GAA2432462.1"/>
    </source>
</evidence>
<keyword evidence="4" id="KW-1185">Reference proteome</keyword>
<proteinExistence type="predicted"/>
<evidence type="ECO:0000256" key="2">
    <source>
        <dbReference type="SAM" id="Phobius"/>
    </source>
</evidence>
<dbReference type="RefSeq" id="WP_344592451.1">
    <property type="nucleotide sequence ID" value="NZ_BAAARW010000020.1"/>
</dbReference>
<dbReference type="Proteomes" id="UP001501231">
    <property type="component" value="Unassembled WGS sequence"/>
</dbReference>
<sequence>MSDPTFQSAPRHGPAIDQIEFRWQDNYDLTAIAASQLESQAKDRWRLLLKQYVRPLGEHSQAVSPEQRLYLTTSAREAAYIVRGHLPNARRVAHTGSGRHALVARVLVGPVAVLTPELALLLSRTPFVSFLDPPPGTVEQDAALDRLDAARLRREVAPQAPVLTGEAKDRLGWLARLIAARLRDPGTPVTVLARGDALNLYTGPAVPLLWGLLHTAGPVLHGLRPAGVDDPPDDHWQSTFSSFEAAGDEDRDLKLPHVVFQPGNRNTRKRLPVLLSGENGVDDRHDYFEQFAAGLARAFGELGPDLLGCMPVDRFAGLDLRDRFELLKTVPDLGQYWSARRAQRPAAQAPPAPPTPPQQQTPPPLETPPPLPAPAPAPPPPPPPSPAPPPPPAPAPRRAEPRRPAHTRPAAPQHTPRHAPQGAAHADPDFGKLYHQLHTLRDNTERFVEVLYLISAKAKLGHSLSYEGGLEVFKDLQAGGWYVAKLTEAFGDRAADQLALLVMPMLRGLLQHSGSHFAGVEPWTNVPPLVRRALGRALPQFRDDEPGPTLEKLLTKLFLDHPYEPAFVQDEQPDRLQPVAPRPAGGSARVFLIPIGLVPKELLALALWLAFVTLAVALGALSKVVLF</sequence>
<reference evidence="4" key="1">
    <citation type="journal article" date="2019" name="Int. J. Syst. Evol. Microbiol.">
        <title>The Global Catalogue of Microorganisms (GCM) 10K type strain sequencing project: providing services to taxonomists for standard genome sequencing and annotation.</title>
        <authorList>
            <consortium name="The Broad Institute Genomics Platform"/>
            <consortium name="The Broad Institute Genome Sequencing Center for Infectious Disease"/>
            <person name="Wu L."/>
            <person name="Ma J."/>
        </authorList>
    </citation>
    <scope>NUCLEOTIDE SEQUENCE [LARGE SCALE GENOMIC DNA]</scope>
    <source>
        <strain evidence="4">JCM 3325</strain>
    </source>
</reference>
<feature type="compositionally biased region" description="Pro residues" evidence="1">
    <location>
        <begin position="348"/>
        <end position="395"/>
    </location>
</feature>
<evidence type="ECO:0000313" key="4">
    <source>
        <dbReference type="Proteomes" id="UP001501231"/>
    </source>
</evidence>
<keyword evidence="2" id="KW-1133">Transmembrane helix</keyword>
<accession>A0ABP5WT01</accession>
<protein>
    <submittedName>
        <fullName evidence="3">Uncharacterized protein</fullName>
    </submittedName>
</protein>
<name>A0ABP5WT01_9ACTN</name>
<keyword evidence="2" id="KW-0472">Membrane</keyword>
<dbReference type="PRINTS" id="PR00049">
    <property type="entry name" value="WILMSTUMOUR"/>
</dbReference>
<feature type="transmembrane region" description="Helical" evidence="2">
    <location>
        <begin position="602"/>
        <end position="626"/>
    </location>
</feature>
<feature type="region of interest" description="Disordered" evidence="1">
    <location>
        <begin position="341"/>
        <end position="429"/>
    </location>
</feature>
<comment type="caution">
    <text evidence="3">The sequence shown here is derived from an EMBL/GenBank/DDBJ whole genome shotgun (WGS) entry which is preliminary data.</text>
</comment>